<accession>A0A1R4K5S3</accession>
<dbReference type="RefSeq" id="WP_087059166.1">
    <property type="nucleotide sequence ID" value="NZ_FUKW01000113.1"/>
</dbReference>
<evidence type="ECO:0000313" key="3">
    <source>
        <dbReference type="Proteomes" id="UP000195611"/>
    </source>
</evidence>
<gene>
    <name evidence="2" type="ORF">FM115_08255</name>
</gene>
<evidence type="ECO:0000256" key="1">
    <source>
        <dbReference type="SAM" id="MobiDB-lite"/>
    </source>
</evidence>
<protein>
    <submittedName>
        <fullName evidence="2">Uncharacterized protein</fullName>
    </submittedName>
</protein>
<evidence type="ECO:0000313" key="2">
    <source>
        <dbReference type="EMBL" id="SJN39619.1"/>
    </source>
</evidence>
<sequence length="121" mass="13195">MSDELQSTNQDNVEEHDHNNSLNLSNTEQNKLSETINVSELILQNNLGENLTFTRANIELNPAKKYREVKSTTSTVVSKTVQGALPFLASAQTVAGISKQAPFGLFTATVDPALLSKFTDV</sequence>
<name>A0A1R4K5S3_9LACT</name>
<dbReference type="EMBL" id="FUKW01000113">
    <property type="protein sequence ID" value="SJN39619.1"/>
    <property type="molecule type" value="Genomic_DNA"/>
</dbReference>
<organism evidence="2 3">
    <name type="scientific">Marinilactibacillus psychrotolerans 42ea</name>
    <dbReference type="NCBI Taxonomy" id="1255609"/>
    <lineage>
        <taxon>Bacteria</taxon>
        <taxon>Bacillati</taxon>
        <taxon>Bacillota</taxon>
        <taxon>Bacilli</taxon>
        <taxon>Lactobacillales</taxon>
        <taxon>Carnobacteriaceae</taxon>
        <taxon>Marinilactibacillus</taxon>
    </lineage>
</organism>
<proteinExistence type="predicted"/>
<dbReference type="Proteomes" id="UP000195611">
    <property type="component" value="Unassembled WGS sequence"/>
</dbReference>
<feature type="compositionally biased region" description="Polar residues" evidence="1">
    <location>
        <begin position="1"/>
        <end position="11"/>
    </location>
</feature>
<dbReference type="AlphaFoldDB" id="A0A1R4K5S3"/>
<feature type="region of interest" description="Disordered" evidence="1">
    <location>
        <begin position="1"/>
        <end position="28"/>
    </location>
</feature>
<reference evidence="2 3" key="1">
    <citation type="submission" date="2017-02" db="EMBL/GenBank/DDBJ databases">
        <authorList>
            <person name="Peterson S.W."/>
        </authorList>
    </citation>
    <scope>NUCLEOTIDE SEQUENCE [LARGE SCALE GENOMIC DNA]</scope>
    <source>
        <strain evidence="2 3">42ea</strain>
    </source>
</reference>